<dbReference type="AlphaFoldDB" id="A0A2U1EY22"/>
<evidence type="ECO:0000256" key="5">
    <source>
        <dbReference type="ARBA" id="ARBA00023026"/>
    </source>
</evidence>
<keyword evidence="6" id="KW-0472">Membrane</keyword>
<dbReference type="PROSITE" id="PS51257">
    <property type="entry name" value="PROKAR_LIPOPROTEIN"/>
    <property type="match status" value="1"/>
</dbReference>
<dbReference type="InterPro" id="IPR029141">
    <property type="entry name" value="FimA_N"/>
</dbReference>
<evidence type="ECO:0000256" key="9">
    <source>
        <dbReference type="ARBA" id="ARBA00023263"/>
    </source>
</evidence>
<keyword evidence="9" id="KW-0281">Fimbrium</keyword>
<feature type="chain" id="PRO_5015401962" evidence="11">
    <location>
        <begin position="31"/>
        <end position="448"/>
    </location>
</feature>
<keyword evidence="4 11" id="KW-0732">Signal</keyword>
<dbReference type="Pfam" id="PF06321">
    <property type="entry name" value="P_gingi_FimA"/>
    <property type="match status" value="1"/>
</dbReference>
<evidence type="ECO:0000256" key="2">
    <source>
        <dbReference type="ARBA" id="ARBA00004561"/>
    </source>
</evidence>
<evidence type="ECO:0000259" key="12">
    <source>
        <dbReference type="Pfam" id="PF06321"/>
    </source>
</evidence>
<evidence type="ECO:0000256" key="8">
    <source>
        <dbReference type="ARBA" id="ARBA00023237"/>
    </source>
</evidence>
<organism evidence="13 14">
    <name type="scientific">Porphyromonas loveana</name>
    <dbReference type="NCBI Taxonomy" id="1884669"/>
    <lineage>
        <taxon>Bacteria</taxon>
        <taxon>Pseudomonadati</taxon>
        <taxon>Bacteroidota</taxon>
        <taxon>Bacteroidia</taxon>
        <taxon>Bacteroidales</taxon>
        <taxon>Porphyromonadaceae</taxon>
        <taxon>Porphyromonas</taxon>
    </lineage>
</organism>
<name>A0A2U1EY22_9PORP</name>
<dbReference type="GO" id="GO:0009289">
    <property type="term" value="C:pilus"/>
    <property type="evidence" value="ECO:0007669"/>
    <property type="project" value="UniProtKB-SubCell"/>
</dbReference>
<gene>
    <name evidence="13" type="ORF">C7382_1313</name>
</gene>
<keyword evidence="5" id="KW-0843">Virulence</keyword>
<sequence length="448" mass="49788">MKLNIRKMKLLKIKHIVFLLFLLILSGCNKETGPQTQPDVFLSVSARAAHTNGEESINMDTEDFEDRVHSLAMLVFDSGTGTKIAEHVTTTIGSGESTYAFTTKMTPGQRDFYFIANMPAVQAALSAITTKAEMDAFMQDVRELTAAHYLGASNEVGFPMARVYTNQTIASGGTASNPLPFKPNGESNVKLVRVVAKLEVILTEGVENLHTIELINANRHFRLLSVQTEPTHYYGTVTLKRVGTTNRWLAYMPEAYIPNTKWWGMAGNVNNQPINYFRITTKGGLVHDVPVITHDAAIPGGQYLPFAKGELPQKPDYMIYRNHHYRYQIRNLPDKIEIKYSITDWNVVAKDTYMGYGYNVEVDQDGKITITNTMLNCDPHQVTLVAKNGAHFGTTGNTTQTFSQLADGASATYQVNRDAVAAGVAYLEVYYNRTPGTGNVPDHVFIKK</sequence>
<feature type="domain" description="Major fimbrial subunit protein N-terminal" evidence="12">
    <location>
        <begin position="49"/>
        <end position="177"/>
    </location>
</feature>
<evidence type="ECO:0000256" key="1">
    <source>
        <dbReference type="ARBA" id="ARBA00004442"/>
    </source>
</evidence>
<protein>
    <submittedName>
        <fullName evidence="13">Major fimbrial subunit protein FimA</fullName>
    </submittedName>
</protein>
<reference evidence="13 14" key="1">
    <citation type="submission" date="2018-04" db="EMBL/GenBank/DDBJ databases">
        <title>Genomic Encyclopedia of Type Strains, Phase IV (KMG-IV): sequencing the most valuable type-strain genomes for metagenomic binning, comparative biology and taxonomic classification.</title>
        <authorList>
            <person name="Goeker M."/>
        </authorList>
    </citation>
    <scope>NUCLEOTIDE SEQUENCE [LARGE SCALE GENOMIC DNA]</scope>
    <source>
        <strain evidence="13 14">DSM 28520</strain>
    </source>
</reference>
<evidence type="ECO:0000313" key="13">
    <source>
        <dbReference type="EMBL" id="PVZ04640.1"/>
    </source>
</evidence>
<dbReference type="GO" id="GO:0009279">
    <property type="term" value="C:cell outer membrane"/>
    <property type="evidence" value="ECO:0007669"/>
    <property type="project" value="UniProtKB-SubCell"/>
</dbReference>
<feature type="signal peptide" evidence="11">
    <location>
        <begin position="1"/>
        <end position="30"/>
    </location>
</feature>
<dbReference type="Proteomes" id="UP000245462">
    <property type="component" value="Unassembled WGS sequence"/>
</dbReference>
<evidence type="ECO:0000256" key="10">
    <source>
        <dbReference type="ARBA" id="ARBA00023288"/>
    </source>
</evidence>
<keyword evidence="10" id="KW-0449">Lipoprotein</keyword>
<evidence type="ECO:0000313" key="14">
    <source>
        <dbReference type="Proteomes" id="UP000245462"/>
    </source>
</evidence>
<comment type="similarity">
    <text evidence="3">Belongs to the bacteroidetes fimbrillin superfamily. FimA/Mfa1 family.</text>
</comment>
<evidence type="ECO:0000256" key="11">
    <source>
        <dbReference type="SAM" id="SignalP"/>
    </source>
</evidence>
<evidence type="ECO:0000256" key="7">
    <source>
        <dbReference type="ARBA" id="ARBA00023139"/>
    </source>
</evidence>
<dbReference type="EMBL" id="QEKY01000031">
    <property type="protein sequence ID" value="PVZ04640.1"/>
    <property type="molecule type" value="Genomic_DNA"/>
</dbReference>
<evidence type="ECO:0000256" key="3">
    <source>
        <dbReference type="ARBA" id="ARBA00006011"/>
    </source>
</evidence>
<keyword evidence="14" id="KW-1185">Reference proteome</keyword>
<dbReference type="Gene3D" id="2.60.40.2580">
    <property type="match status" value="1"/>
</dbReference>
<evidence type="ECO:0000256" key="4">
    <source>
        <dbReference type="ARBA" id="ARBA00022729"/>
    </source>
</evidence>
<comment type="subcellular location">
    <subcellularLocation>
        <location evidence="1">Cell outer membrane</location>
    </subcellularLocation>
    <subcellularLocation>
        <location evidence="2">Fimbrium</location>
    </subcellularLocation>
</comment>
<keyword evidence="8" id="KW-0998">Cell outer membrane</keyword>
<comment type="caution">
    <text evidence="13">The sequence shown here is derived from an EMBL/GenBank/DDBJ whole genome shotgun (WGS) entry which is preliminary data.</text>
</comment>
<accession>A0A2U1EY22</accession>
<keyword evidence="7" id="KW-0564">Palmitate</keyword>
<evidence type="ECO:0000256" key="6">
    <source>
        <dbReference type="ARBA" id="ARBA00023136"/>
    </source>
</evidence>
<proteinExistence type="inferred from homology"/>